<dbReference type="PANTHER" id="PTHR31601">
    <property type="entry name" value="28S RIBOSOMAL PROTEIN S36, MITOCHONDRIAL"/>
    <property type="match status" value="1"/>
</dbReference>
<keyword evidence="2" id="KW-0496">Mitochondrion</keyword>
<evidence type="ECO:0000313" key="5">
    <source>
        <dbReference type="EMBL" id="KAK1150081.1"/>
    </source>
</evidence>
<evidence type="ECO:0000313" key="6">
    <source>
        <dbReference type="Proteomes" id="UP001230051"/>
    </source>
</evidence>
<feature type="compositionally biased region" description="Polar residues" evidence="4">
    <location>
        <begin position="45"/>
        <end position="57"/>
    </location>
</feature>
<evidence type="ECO:0000256" key="4">
    <source>
        <dbReference type="SAM" id="MobiDB-lite"/>
    </source>
</evidence>
<comment type="similarity">
    <text evidence="3">Belongs to the alpha-ketoglutarate dehydrogenase component 4 family.</text>
</comment>
<dbReference type="GO" id="GO:0004591">
    <property type="term" value="F:oxoglutarate dehydrogenase (succinyl-transferring) activity"/>
    <property type="evidence" value="ECO:0007669"/>
    <property type="project" value="TreeGrafter"/>
</dbReference>
<proteinExistence type="inferred from homology"/>
<evidence type="ECO:0000256" key="2">
    <source>
        <dbReference type="ARBA" id="ARBA00023128"/>
    </source>
</evidence>
<dbReference type="Pfam" id="PF10937">
    <property type="entry name" value="Kgd4-YMR31"/>
    <property type="match status" value="1"/>
</dbReference>
<evidence type="ECO:0000256" key="3">
    <source>
        <dbReference type="ARBA" id="ARBA00043970"/>
    </source>
</evidence>
<comment type="subcellular location">
    <subcellularLocation>
        <location evidence="1">Mitochondrion</location>
    </subcellularLocation>
</comment>
<keyword evidence="5" id="KW-0689">Ribosomal protein</keyword>
<reference evidence="5" key="1">
    <citation type="submission" date="2022-02" db="EMBL/GenBank/DDBJ databases">
        <title>Atlantic sturgeon de novo genome assembly.</title>
        <authorList>
            <person name="Stock M."/>
            <person name="Klopp C."/>
            <person name="Guiguen Y."/>
            <person name="Cabau C."/>
            <person name="Parinello H."/>
            <person name="Santidrian Yebra-Pimentel E."/>
            <person name="Kuhl H."/>
            <person name="Dirks R.P."/>
            <person name="Guessner J."/>
            <person name="Wuertz S."/>
            <person name="Du K."/>
            <person name="Schartl M."/>
        </authorList>
    </citation>
    <scope>NUCLEOTIDE SEQUENCE</scope>
    <source>
        <strain evidence="5">STURGEONOMICS-FGT-2020</strain>
        <tissue evidence="5">Whole blood</tissue>
    </source>
</reference>
<dbReference type="GO" id="GO:0005840">
    <property type="term" value="C:ribosome"/>
    <property type="evidence" value="ECO:0007669"/>
    <property type="project" value="UniProtKB-KW"/>
</dbReference>
<keyword evidence="6" id="KW-1185">Reference proteome</keyword>
<protein>
    <submittedName>
        <fullName evidence="5">28S ribosomal protein S36, mitochondrial-like isoform X2</fullName>
    </submittedName>
</protein>
<dbReference type="AlphaFoldDB" id="A0AAD8FND6"/>
<dbReference type="Proteomes" id="UP001230051">
    <property type="component" value="Unassembled WGS sequence"/>
</dbReference>
<organism evidence="5 6">
    <name type="scientific">Acipenser oxyrinchus oxyrinchus</name>
    <dbReference type="NCBI Taxonomy" id="40147"/>
    <lineage>
        <taxon>Eukaryota</taxon>
        <taxon>Metazoa</taxon>
        <taxon>Chordata</taxon>
        <taxon>Craniata</taxon>
        <taxon>Vertebrata</taxon>
        <taxon>Euteleostomi</taxon>
        <taxon>Actinopterygii</taxon>
        <taxon>Chondrostei</taxon>
        <taxon>Acipenseriformes</taxon>
        <taxon>Acipenseridae</taxon>
        <taxon>Acipenser</taxon>
    </lineage>
</organism>
<comment type="caution">
    <text evidence="5">The sequence shown here is derived from an EMBL/GenBank/DDBJ whole genome shotgun (WGS) entry which is preliminary data.</text>
</comment>
<keyword evidence="5" id="KW-0687">Ribonucleoprotein</keyword>
<dbReference type="EMBL" id="JAGXEW010000069">
    <property type="protein sequence ID" value="KAK1150081.1"/>
    <property type="molecule type" value="Genomic_DNA"/>
</dbReference>
<dbReference type="InterPro" id="IPR020373">
    <property type="entry name" value="Kgd4/YMR-31"/>
</dbReference>
<gene>
    <name evidence="5" type="primary">MRPS36</name>
    <name evidence="5" type="ORF">AOXY_G34521</name>
</gene>
<dbReference type="GO" id="GO:0006103">
    <property type="term" value="P:2-oxoglutarate metabolic process"/>
    <property type="evidence" value="ECO:0007669"/>
    <property type="project" value="InterPro"/>
</dbReference>
<accession>A0AAD8FND6</accession>
<feature type="region of interest" description="Disordered" evidence="4">
    <location>
        <begin position="45"/>
        <end position="87"/>
    </location>
</feature>
<sequence>MGSKMAAASRVVQTVKPHAPLIKFPDRLGSPRPNVQEALKTMIMTSPPQSTGTQMAQSAVGSVSRPPGPPSSASLNWLPGPPDTASSVRALPHRYRRRTMAEEEMGYIQRGGPE</sequence>
<name>A0AAD8FND6_ACIOX</name>
<dbReference type="GO" id="GO:0005739">
    <property type="term" value="C:mitochondrion"/>
    <property type="evidence" value="ECO:0007669"/>
    <property type="project" value="UniProtKB-SubCell"/>
</dbReference>
<dbReference type="PANTHER" id="PTHR31601:SF2">
    <property type="entry name" value="ALPHA-KETOGLUTARATE DEHYDROGENASE COMPONENT 4"/>
    <property type="match status" value="1"/>
</dbReference>
<evidence type="ECO:0000256" key="1">
    <source>
        <dbReference type="ARBA" id="ARBA00004173"/>
    </source>
</evidence>